<keyword evidence="5" id="KW-1133">Transmembrane helix</keyword>
<keyword evidence="1 3" id="KW-0547">Nucleotide-binding</keyword>
<dbReference type="Gene3D" id="3.40.50.300">
    <property type="entry name" value="P-loop containing nucleotide triphosphate hydrolases"/>
    <property type="match status" value="1"/>
</dbReference>
<evidence type="ECO:0000256" key="2">
    <source>
        <dbReference type="ARBA" id="ARBA00022840"/>
    </source>
</evidence>
<dbReference type="InterPro" id="IPR002543">
    <property type="entry name" value="FtsK_dom"/>
</dbReference>
<organism evidence="7 8">
    <name type="scientific">Brevibacterium celere</name>
    <dbReference type="NCBI Taxonomy" id="225845"/>
    <lineage>
        <taxon>Bacteria</taxon>
        <taxon>Bacillati</taxon>
        <taxon>Actinomycetota</taxon>
        <taxon>Actinomycetes</taxon>
        <taxon>Micrococcales</taxon>
        <taxon>Brevibacteriaceae</taxon>
        <taxon>Brevibacterium</taxon>
    </lineage>
</organism>
<feature type="binding site" evidence="3">
    <location>
        <begin position="513"/>
        <end position="520"/>
    </location>
    <ligand>
        <name>ATP</name>
        <dbReference type="ChEBI" id="CHEBI:30616"/>
    </ligand>
</feature>
<proteinExistence type="predicted"/>
<dbReference type="InterPro" id="IPR027417">
    <property type="entry name" value="P-loop_NTPase"/>
</dbReference>
<dbReference type="GO" id="GO:0003677">
    <property type="term" value="F:DNA binding"/>
    <property type="evidence" value="ECO:0007669"/>
    <property type="project" value="InterPro"/>
</dbReference>
<evidence type="ECO:0000256" key="3">
    <source>
        <dbReference type="PROSITE-ProRule" id="PRU00289"/>
    </source>
</evidence>
<feature type="domain" description="FtsK" evidence="6">
    <location>
        <begin position="495"/>
        <end position="678"/>
    </location>
</feature>
<feature type="region of interest" description="Disordered" evidence="4">
    <location>
        <begin position="1190"/>
        <end position="1212"/>
    </location>
</feature>
<dbReference type="InterPro" id="IPR050206">
    <property type="entry name" value="FtsK/SpoIIIE/SftA"/>
</dbReference>
<dbReference type="PANTHER" id="PTHR22683">
    <property type="entry name" value="SPORULATION PROTEIN RELATED"/>
    <property type="match status" value="1"/>
</dbReference>
<keyword evidence="2 3" id="KW-0067">ATP-binding</keyword>
<evidence type="ECO:0000313" key="7">
    <source>
        <dbReference type="EMBL" id="RBP74447.1"/>
    </source>
</evidence>
<dbReference type="GO" id="GO:0005524">
    <property type="term" value="F:ATP binding"/>
    <property type="evidence" value="ECO:0007669"/>
    <property type="project" value="UniProtKB-UniRule"/>
</dbReference>
<keyword evidence="8" id="KW-1185">Reference proteome</keyword>
<dbReference type="PROSITE" id="PS50901">
    <property type="entry name" value="FTSK"/>
    <property type="match status" value="1"/>
</dbReference>
<gene>
    <name evidence="7" type="ORF">DFO65_101165</name>
</gene>
<evidence type="ECO:0000259" key="6">
    <source>
        <dbReference type="PROSITE" id="PS50901"/>
    </source>
</evidence>
<protein>
    <submittedName>
        <fullName evidence="7">FtsK/SpoIIIE family protein</fullName>
    </submittedName>
</protein>
<evidence type="ECO:0000256" key="5">
    <source>
        <dbReference type="SAM" id="Phobius"/>
    </source>
</evidence>
<accession>A0A366IQP9</accession>
<evidence type="ECO:0000313" key="8">
    <source>
        <dbReference type="Proteomes" id="UP000253509"/>
    </source>
</evidence>
<dbReference type="Proteomes" id="UP000253509">
    <property type="component" value="Unassembled WGS sequence"/>
</dbReference>
<keyword evidence="5" id="KW-0472">Membrane</keyword>
<dbReference type="SUPFAM" id="SSF52540">
    <property type="entry name" value="P-loop containing nucleoside triphosphate hydrolases"/>
    <property type="match status" value="1"/>
</dbReference>
<dbReference type="Pfam" id="PF01580">
    <property type="entry name" value="FtsK_SpoIIIE"/>
    <property type="match status" value="2"/>
</dbReference>
<feature type="transmembrane region" description="Helical" evidence="5">
    <location>
        <begin position="190"/>
        <end position="213"/>
    </location>
</feature>
<keyword evidence="5" id="KW-0812">Transmembrane</keyword>
<evidence type="ECO:0000256" key="4">
    <source>
        <dbReference type="SAM" id="MobiDB-lite"/>
    </source>
</evidence>
<name>A0A366IQP9_9MICO</name>
<dbReference type="PANTHER" id="PTHR22683:SF1">
    <property type="entry name" value="TYPE VII SECRETION SYSTEM PROTEIN ESSC"/>
    <property type="match status" value="1"/>
</dbReference>
<comment type="caution">
    <text evidence="7">The sequence shown here is derived from an EMBL/GenBank/DDBJ whole genome shotgun (WGS) entry which is preliminary data.</text>
</comment>
<evidence type="ECO:0000256" key="1">
    <source>
        <dbReference type="ARBA" id="ARBA00022741"/>
    </source>
</evidence>
<dbReference type="CDD" id="cd01127">
    <property type="entry name" value="TrwB_TraG_TraD_VirD4"/>
    <property type="match status" value="1"/>
</dbReference>
<dbReference type="EMBL" id="QNSB01000001">
    <property type="protein sequence ID" value="RBP74447.1"/>
    <property type="molecule type" value="Genomic_DNA"/>
</dbReference>
<reference evidence="7 8" key="1">
    <citation type="submission" date="2018-06" db="EMBL/GenBank/DDBJ databases">
        <title>Freshwater and sediment microbial communities from various areas in North America, analyzing microbe dynamics in response to fracking.</title>
        <authorList>
            <person name="Lamendella R."/>
        </authorList>
    </citation>
    <scope>NUCLEOTIDE SEQUENCE [LARGE SCALE GENOMIC DNA]</scope>
    <source>
        <strain evidence="7 8">3b_TX</strain>
    </source>
</reference>
<dbReference type="AlphaFoldDB" id="A0A366IQP9"/>
<sequence length="1212" mass="126989">MGTVGIVHVIDANATVRTRLLDAAGSQPVLDVLRAVFGPMITAADLVCGNRLPPSATVTGDGLAETTWEQWRSLNPVTVLGARALGRTTGTTTVAVVAGPDSGFSIDIDPDLPLLSRAPVPGSVCILDPCLSRRATRWVLDPAGRRPFASAGSTILLPDPSAARGSSGAAAQEVAPAAVEEPRPVRPPQWWAFLIPIAIGIVLALATGMWWFLLFSASAPLSGYVAHAMEKRLFNRDMERFEADTRSARADALDRLDAVIAVHLDELWTGTGLCLGFGSVISAVSVAAELCEDVTHVGGRFVIDDVPVRIDPLTTAVTVTGDHEQLRRMALAWMSDRNRSWILSPELASLPELQGTRFCPGFSSPAPASHSPPDARQPTAATISLDTAGAGGESTLRLTPPTAGASVSLVLGGLAHVRVRSSTLAVGPVPGSALIGTLMPPGRFLTLERQDRSVDDADPFPRHGLGDVYDDRAEAIGARWTREDPAPALIGRGASGAVGVDLFADGPHALVAGTTGSGKSILLQTWLLALALDHPPQRLAFVLIDFKGGATFAPLAPLPHTDCVLDDFDSAAAFRALVSVRAEITRRERLLAVHGRADVRDLDEPPPRLVVVIDEFHALMAAHPQAADLLEHLTALGRSLGVHLILATQRPLGVVTGHMKANINIRLCLRVRDDADSFDVLGVTDAARLPPAVPGAACLDSGASITRFRVATPTAAPGIAEEVLRPRLRPWSPLVAVDGPGPTRGVRIENIVRAARLLEADPGTAAPRRRIVLPPLPRVDGWEQQEHRGAPMVTGIVDVPSRQRQFPWSYDPAVDGSLLALGADAHVVAEALARAAASASATHRIVALGRSADVLDWAEIRCGIDGGWRLRAILDHLRQPCPTPTLVVCGTWRELVDSLDHRTAAEAEQLLRHASGLGLSFLLGGCRQSLASTGGFATQLIFPPPAGSDGMSVGLSRQRFLGEWPRHRAVLVGPGAEVTGPDGADVQVLPYSGPPAGRKPLHPRWVGFEAIPRLDSTAHGRVSTSEQATSEQSAPVCFPLGRDPFGGLVTWDPVRDGPVLTVRGSPGSGKSAVVGLLTGMCGDRAPASSASPPAGSTLRCHDDVHRATSAEGIDLLDGASHVLTLPLRFPLGYGSPVAKAAELGPMLILGAAGRQDLSSLGLTRLPPLDGRPGVGWFVTAGGATAVRTFAPGPGAARSPAQSMSAGGPESVS</sequence>
<dbReference type="RefSeq" id="WP_220151217.1">
    <property type="nucleotide sequence ID" value="NZ_QNSB01000001.1"/>
</dbReference>